<dbReference type="InterPro" id="IPR050121">
    <property type="entry name" value="Cytochrome_P450_monoxygenase"/>
</dbReference>
<keyword evidence="8" id="KW-0349">Heme</keyword>
<evidence type="ECO:0000256" key="7">
    <source>
        <dbReference type="ARBA" id="ARBA00023033"/>
    </source>
</evidence>
<evidence type="ECO:0000256" key="4">
    <source>
        <dbReference type="ARBA" id="ARBA00022723"/>
    </source>
</evidence>
<keyword evidence="5" id="KW-0560">Oxidoreductase</keyword>
<keyword evidence="10" id="KW-1185">Reference proteome</keyword>
<keyword evidence="6 8" id="KW-0408">Iron</keyword>
<evidence type="ECO:0000256" key="6">
    <source>
        <dbReference type="ARBA" id="ARBA00023004"/>
    </source>
</evidence>
<dbReference type="GO" id="GO:0016705">
    <property type="term" value="F:oxidoreductase activity, acting on paired donors, with incorporation or reduction of molecular oxygen"/>
    <property type="evidence" value="ECO:0007669"/>
    <property type="project" value="InterPro"/>
</dbReference>
<dbReference type="SUPFAM" id="SSF48264">
    <property type="entry name" value="Cytochrome P450"/>
    <property type="match status" value="1"/>
</dbReference>
<dbReference type="AlphaFoldDB" id="A0A8H6XPV3"/>
<evidence type="ECO:0000256" key="3">
    <source>
        <dbReference type="ARBA" id="ARBA00010617"/>
    </source>
</evidence>
<comment type="pathway">
    <text evidence="2">Secondary metabolite biosynthesis.</text>
</comment>
<protein>
    <recommendedName>
        <fullName evidence="11">Cytochrome P450</fullName>
    </recommendedName>
</protein>
<sequence length="391" mass="43352">MYGPFVRIGPNELSVIDVVAVGQILGHGGLEKGRYYETGRHSSTPPNIVSLNGEAHAAKRRVWNRAMTSVRDYEPLIGERTSQLVSCLRNGGIVDLAHWFDLFAFDVMGDLAFGGTFEMLRDGRDVDGLGKRVQTFMKQVGRTIQEFNDLAQGLAIHRIKNGAVGAKDLWYHLADEAGLEKRKPSLEDSAADAVVAVIAASDTTALALSSVVWFLLSAPQYYRRVQQEIDQVIVHGDDPLDTKKHQELHFLSACINEALRLHPPLPSKGGSRQILFNQHGRSVAGRFIPPGTSVWTPPYSLHRNPEYFSCPDQFLPDRWLPGSKFEKHEVSAFIPFSLGPANCVGQKFAEVRAVHDGFDSEAWGLTLEDHFIVTRGPLLVNLVPRHRSTQG</sequence>
<keyword evidence="7" id="KW-0503">Monooxygenase</keyword>
<dbReference type="InterPro" id="IPR002403">
    <property type="entry name" value="Cyt_P450_E_grp-IV"/>
</dbReference>
<keyword evidence="4 8" id="KW-0479">Metal-binding</keyword>
<accession>A0A8H6XPV3</accession>
<dbReference type="PANTHER" id="PTHR24305:SF187">
    <property type="entry name" value="P450, PUTATIVE (EUROFUNG)-RELATED"/>
    <property type="match status" value="1"/>
</dbReference>
<feature type="binding site" description="axial binding residue" evidence="8">
    <location>
        <position position="343"/>
    </location>
    <ligand>
        <name>heme</name>
        <dbReference type="ChEBI" id="CHEBI:30413"/>
    </ligand>
    <ligandPart>
        <name>Fe</name>
        <dbReference type="ChEBI" id="CHEBI:18248"/>
    </ligandPart>
</feature>
<evidence type="ECO:0000256" key="1">
    <source>
        <dbReference type="ARBA" id="ARBA00001971"/>
    </source>
</evidence>
<comment type="similarity">
    <text evidence="3">Belongs to the cytochrome P450 family.</text>
</comment>
<evidence type="ECO:0000256" key="5">
    <source>
        <dbReference type="ARBA" id="ARBA00023002"/>
    </source>
</evidence>
<evidence type="ECO:0000313" key="10">
    <source>
        <dbReference type="Proteomes" id="UP000623467"/>
    </source>
</evidence>
<dbReference type="Proteomes" id="UP000623467">
    <property type="component" value="Unassembled WGS sequence"/>
</dbReference>
<dbReference type="InterPro" id="IPR001128">
    <property type="entry name" value="Cyt_P450"/>
</dbReference>
<dbReference type="OrthoDB" id="6692864at2759"/>
<dbReference type="GO" id="GO:0004497">
    <property type="term" value="F:monooxygenase activity"/>
    <property type="evidence" value="ECO:0007669"/>
    <property type="project" value="UniProtKB-KW"/>
</dbReference>
<dbReference type="Gene3D" id="1.10.630.10">
    <property type="entry name" value="Cytochrome P450"/>
    <property type="match status" value="1"/>
</dbReference>
<reference evidence="9" key="1">
    <citation type="submission" date="2020-05" db="EMBL/GenBank/DDBJ databases">
        <title>Mycena genomes resolve the evolution of fungal bioluminescence.</title>
        <authorList>
            <person name="Tsai I.J."/>
        </authorList>
    </citation>
    <scope>NUCLEOTIDE SEQUENCE</scope>
    <source>
        <strain evidence="9">160909Yilan</strain>
    </source>
</reference>
<organism evidence="9 10">
    <name type="scientific">Mycena sanguinolenta</name>
    <dbReference type="NCBI Taxonomy" id="230812"/>
    <lineage>
        <taxon>Eukaryota</taxon>
        <taxon>Fungi</taxon>
        <taxon>Dikarya</taxon>
        <taxon>Basidiomycota</taxon>
        <taxon>Agaricomycotina</taxon>
        <taxon>Agaricomycetes</taxon>
        <taxon>Agaricomycetidae</taxon>
        <taxon>Agaricales</taxon>
        <taxon>Marasmiineae</taxon>
        <taxon>Mycenaceae</taxon>
        <taxon>Mycena</taxon>
    </lineage>
</organism>
<gene>
    <name evidence="9" type="ORF">MSAN_01922800</name>
</gene>
<proteinExistence type="inferred from homology"/>
<dbReference type="GO" id="GO:0020037">
    <property type="term" value="F:heme binding"/>
    <property type="evidence" value="ECO:0007669"/>
    <property type="project" value="InterPro"/>
</dbReference>
<dbReference type="Pfam" id="PF00067">
    <property type="entry name" value="p450"/>
    <property type="match status" value="2"/>
</dbReference>
<dbReference type="EMBL" id="JACAZH010000021">
    <property type="protein sequence ID" value="KAF7344416.1"/>
    <property type="molecule type" value="Genomic_DNA"/>
</dbReference>
<dbReference type="PANTHER" id="PTHR24305">
    <property type="entry name" value="CYTOCHROME P450"/>
    <property type="match status" value="1"/>
</dbReference>
<comment type="cofactor">
    <cofactor evidence="1 8">
        <name>heme</name>
        <dbReference type="ChEBI" id="CHEBI:30413"/>
    </cofactor>
</comment>
<evidence type="ECO:0000256" key="8">
    <source>
        <dbReference type="PIRSR" id="PIRSR602403-1"/>
    </source>
</evidence>
<evidence type="ECO:0000256" key="2">
    <source>
        <dbReference type="ARBA" id="ARBA00005179"/>
    </source>
</evidence>
<dbReference type="GO" id="GO:0005506">
    <property type="term" value="F:iron ion binding"/>
    <property type="evidence" value="ECO:0007669"/>
    <property type="project" value="InterPro"/>
</dbReference>
<evidence type="ECO:0008006" key="11">
    <source>
        <dbReference type="Google" id="ProtNLM"/>
    </source>
</evidence>
<comment type="caution">
    <text evidence="9">The sequence shown here is derived from an EMBL/GenBank/DDBJ whole genome shotgun (WGS) entry which is preliminary data.</text>
</comment>
<evidence type="ECO:0000313" key="9">
    <source>
        <dbReference type="EMBL" id="KAF7344416.1"/>
    </source>
</evidence>
<dbReference type="PRINTS" id="PR00465">
    <property type="entry name" value="EP450IV"/>
</dbReference>
<dbReference type="PRINTS" id="PR00385">
    <property type="entry name" value="P450"/>
</dbReference>
<name>A0A8H6XPV3_9AGAR</name>
<dbReference type="InterPro" id="IPR036396">
    <property type="entry name" value="Cyt_P450_sf"/>
</dbReference>